<keyword evidence="12 21" id="KW-1133">Transmembrane helix</keyword>
<dbReference type="GO" id="GO:0009523">
    <property type="term" value="C:photosystem II"/>
    <property type="evidence" value="ECO:0007669"/>
    <property type="project" value="UniProtKB-KW"/>
</dbReference>
<evidence type="ECO:0000313" key="22">
    <source>
        <dbReference type="EMBL" id="KAK4733664.1"/>
    </source>
</evidence>
<keyword evidence="5" id="KW-0602">Photosynthesis</keyword>
<feature type="transmembrane region" description="Helical" evidence="21">
    <location>
        <begin position="485"/>
        <end position="503"/>
    </location>
</feature>
<dbReference type="GO" id="GO:0009535">
    <property type="term" value="C:chloroplast thylakoid membrane"/>
    <property type="evidence" value="ECO:0007669"/>
    <property type="project" value="TreeGrafter"/>
</dbReference>
<dbReference type="HAMAP" id="MF_01496">
    <property type="entry name" value="PSII_PsbC_CP43"/>
    <property type="match status" value="1"/>
</dbReference>
<dbReference type="InterPro" id="IPR000932">
    <property type="entry name" value="PS_antenna-like"/>
</dbReference>
<sequence>MTIAIGKFTKDENNLFDIMDDWLRRDCFIFVGWSDLLLFPCAYFTVGGWFTGTTFVTSWYTYGLAISYLEGCNFLTTAVSTPANSLAHSLLLLWGPEAQGDFTRWCQLGGLWTFVSLHGAFGLIGFMLRQFELARSVQLRPYNAIAFSIPIAVFVSLFLIYPLGQSGWFFAPSFGTLNPFHMMGVAGILGAALLCAIHGATVGNTLFEDGDGANTFRAFNPTQAEETYSMEIRAAEDPEFETFYTKNILLNKALAGRDQETIGFAWWAGNARLINLSGKLLGAHEAHAGLIVLWAGAMNLFEVARFVPEKPMYEQGLILLPYLATLDTFLYFVSRVLHLTSSAVLGFGGIYHALLGPETLEESFPFFGYVWKDRNEMTTILGIHLILLGICAFLLVFKALYSGGVYDTWDLGGGDVRKITNLTLSPSIIFGYLLKSPFEGEGWIVSVDDLEDIIGGHVWLGSICILGGIWHILTKPFAWAQRALVYRLWFHCLLFCLVQNIAYPNEFYGPTEPKASQAQAFTFLVRDQRLGANVGSAQGPTGLGKYLMRSPTGEVIFGGETMRFWDLYAPWLEPLRGPNGLDLSRLKKDIQPWQERRSAEYMTHAPLGSLNSVGGVATEINAVNYVSPRSWLATSHFVLGFFFFVGHLWHAGRARVATAGFEKGIDHDFEPVLSMTPLN</sequence>
<evidence type="ECO:0000256" key="9">
    <source>
        <dbReference type="ARBA" id="ARBA00022723"/>
    </source>
</evidence>
<evidence type="ECO:0000313" key="23">
    <source>
        <dbReference type="Proteomes" id="UP001311915"/>
    </source>
</evidence>
<feature type="transmembrane region" description="Helical" evidence="21">
    <location>
        <begin position="27"/>
        <end position="50"/>
    </location>
</feature>
<reference evidence="22 23" key="1">
    <citation type="submission" date="2023-10" db="EMBL/GenBank/DDBJ databases">
        <title>Genome-Wide Identification Analysis in wild type Solanum Pinnatisectum Reveals Some Genes Defensing Phytophthora Infestans.</title>
        <authorList>
            <person name="Sun C."/>
        </authorList>
    </citation>
    <scope>NUCLEOTIDE SEQUENCE [LARGE SCALE GENOMIC DNA]</scope>
    <source>
        <strain evidence="22">LQN</strain>
        <tissue evidence="22">Leaf</tissue>
    </source>
</reference>
<dbReference type="InterPro" id="IPR055266">
    <property type="entry name" value="D1/D2"/>
</dbReference>
<feature type="transmembrane region" description="Helical" evidence="21">
    <location>
        <begin position="141"/>
        <end position="163"/>
    </location>
</feature>
<feature type="transmembrane region" description="Helical" evidence="21">
    <location>
        <begin position="631"/>
        <end position="649"/>
    </location>
</feature>
<keyword evidence="15" id="KW-0560">Oxidoreductase</keyword>
<dbReference type="Gene3D" id="1.10.10.670">
    <property type="entry name" value="photosystem ii from thermosynechococcus elongatus"/>
    <property type="match status" value="1"/>
</dbReference>
<dbReference type="GO" id="GO:0009772">
    <property type="term" value="P:photosynthetic electron transport in photosystem II"/>
    <property type="evidence" value="ECO:0007669"/>
    <property type="project" value="InterPro"/>
</dbReference>
<dbReference type="SUPFAM" id="SSF81483">
    <property type="entry name" value="Bacterial photosystem II reaction centre, L and M subunits"/>
    <property type="match status" value="1"/>
</dbReference>
<evidence type="ECO:0000256" key="19">
    <source>
        <dbReference type="ARBA" id="ARBA00023276"/>
    </source>
</evidence>
<keyword evidence="14" id="KW-0157">Chromophore</keyword>
<dbReference type="GO" id="GO:0046872">
    <property type="term" value="F:metal ion binding"/>
    <property type="evidence" value="ECO:0007669"/>
    <property type="project" value="UniProtKB-KW"/>
</dbReference>
<dbReference type="GO" id="GO:0016168">
    <property type="term" value="F:chlorophyll binding"/>
    <property type="evidence" value="ECO:0007669"/>
    <property type="project" value="UniProtKB-KW"/>
</dbReference>
<evidence type="ECO:0000256" key="21">
    <source>
        <dbReference type="SAM" id="Phobius"/>
    </source>
</evidence>
<organism evidence="22 23">
    <name type="scientific">Solanum pinnatisectum</name>
    <name type="common">tansyleaf nightshade</name>
    <dbReference type="NCBI Taxonomy" id="50273"/>
    <lineage>
        <taxon>Eukaryota</taxon>
        <taxon>Viridiplantae</taxon>
        <taxon>Streptophyta</taxon>
        <taxon>Embryophyta</taxon>
        <taxon>Tracheophyta</taxon>
        <taxon>Spermatophyta</taxon>
        <taxon>Magnoliopsida</taxon>
        <taxon>eudicotyledons</taxon>
        <taxon>Gunneridae</taxon>
        <taxon>Pentapetalae</taxon>
        <taxon>asterids</taxon>
        <taxon>lamiids</taxon>
        <taxon>Solanales</taxon>
        <taxon>Solanaceae</taxon>
        <taxon>Solanoideae</taxon>
        <taxon>Solaneae</taxon>
        <taxon>Solanum</taxon>
    </lineage>
</organism>
<dbReference type="InterPro" id="IPR044900">
    <property type="entry name" value="PSII_PsbC_sf"/>
</dbReference>
<feature type="transmembrane region" description="Helical" evidence="21">
    <location>
        <begin position="183"/>
        <end position="207"/>
    </location>
</feature>
<dbReference type="PANTHER" id="PTHR33149">
    <property type="entry name" value="PHOTOSYSTEM II PROTEIN D1"/>
    <property type="match status" value="1"/>
</dbReference>
<feature type="transmembrane region" description="Helical" evidence="21">
    <location>
        <begin position="453"/>
        <end position="473"/>
    </location>
</feature>
<keyword evidence="8 21" id="KW-0812">Transmembrane</keyword>
<evidence type="ECO:0000256" key="6">
    <source>
        <dbReference type="ARBA" id="ARBA00022553"/>
    </source>
</evidence>
<evidence type="ECO:0000256" key="12">
    <source>
        <dbReference type="ARBA" id="ARBA00022989"/>
    </source>
</evidence>
<keyword evidence="17 21" id="KW-0472">Membrane</keyword>
<keyword evidence="18" id="KW-0464">Manganese</keyword>
<keyword evidence="6" id="KW-0597">Phosphoprotein</keyword>
<evidence type="ECO:0000256" key="5">
    <source>
        <dbReference type="ARBA" id="ARBA00022531"/>
    </source>
</evidence>
<keyword evidence="11" id="KW-0249">Electron transport</keyword>
<evidence type="ECO:0000256" key="20">
    <source>
        <dbReference type="ARBA" id="ARBA00083150"/>
    </source>
</evidence>
<keyword evidence="7" id="KW-0934">Plastid</keyword>
<comment type="similarity">
    <text evidence="2">Belongs to the reaction center PufL/M/PsbA/D family.</text>
</comment>
<comment type="caution">
    <text evidence="22">The sequence shown here is derived from an EMBL/GenBank/DDBJ whole genome shotgun (WGS) entry which is preliminary data.</text>
</comment>
<evidence type="ECO:0000256" key="1">
    <source>
        <dbReference type="ARBA" id="ARBA00004446"/>
    </source>
</evidence>
<dbReference type="Gene3D" id="1.20.85.10">
    <property type="entry name" value="Photosystem II protein D1-like"/>
    <property type="match status" value="2"/>
</dbReference>
<gene>
    <name evidence="22" type="ORF">R3W88_007925</name>
</gene>
<accession>A0AAV9M924</accession>
<dbReference type="AlphaFoldDB" id="A0AAV9M924"/>
<dbReference type="GO" id="GO:0016491">
    <property type="term" value="F:oxidoreductase activity"/>
    <property type="evidence" value="ECO:0007669"/>
    <property type="project" value="UniProtKB-KW"/>
</dbReference>
<evidence type="ECO:0000256" key="3">
    <source>
        <dbReference type="ARBA" id="ARBA00022448"/>
    </source>
</evidence>
<dbReference type="Pfam" id="PF00421">
    <property type="entry name" value="PSII"/>
    <property type="match status" value="1"/>
</dbReference>
<evidence type="ECO:0000256" key="4">
    <source>
        <dbReference type="ARBA" id="ARBA00022494"/>
    </source>
</evidence>
<dbReference type="NCBIfam" id="TIGR01153">
    <property type="entry name" value="psbC"/>
    <property type="match status" value="1"/>
</dbReference>
<evidence type="ECO:0000256" key="11">
    <source>
        <dbReference type="ARBA" id="ARBA00022982"/>
    </source>
</evidence>
<evidence type="ECO:0000256" key="10">
    <source>
        <dbReference type="ARBA" id="ARBA00022842"/>
    </source>
</evidence>
<dbReference type="Pfam" id="PF00124">
    <property type="entry name" value="Photo_RC"/>
    <property type="match status" value="2"/>
</dbReference>
<protein>
    <recommendedName>
        <fullName evidence="20">Photosystem II 44 kDa chlorophyll apoprotein</fullName>
    </recommendedName>
</protein>
<keyword evidence="9" id="KW-0479">Metal-binding</keyword>
<proteinExistence type="inferred from homology"/>
<dbReference type="InterPro" id="IPR005869">
    <property type="entry name" value="PSII_PsbC"/>
</dbReference>
<dbReference type="InterPro" id="IPR036001">
    <property type="entry name" value="PS_II_antenna-like_sf"/>
</dbReference>
<dbReference type="InterPro" id="IPR000484">
    <property type="entry name" value="Photo_RC_L/M"/>
</dbReference>
<feature type="transmembrane region" description="Helical" evidence="21">
    <location>
        <begin position="381"/>
        <end position="401"/>
    </location>
</feature>
<dbReference type="Proteomes" id="UP001311915">
    <property type="component" value="Unassembled WGS sequence"/>
</dbReference>
<keyword evidence="16" id="KW-0408">Iron</keyword>
<dbReference type="SUPFAM" id="SSF161077">
    <property type="entry name" value="Photosystem II antenna protein-like"/>
    <property type="match status" value="1"/>
</dbReference>
<evidence type="ECO:0000256" key="16">
    <source>
        <dbReference type="ARBA" id="ARBA00023004"/>
    </source>
</evidence>
<keyword evidence="4" id="KW-0148">Chlorophyll</keyword>
<dbReference type="InterPro" id="IPR036854">
    <property type="entry name" value="Photo_II_D1/D2_sf"/>
</dbReference>
<evidence type="ECO:0000256" key="17">
    <source>
        <dbReference type="ARBA" id="ARBA00023136"/>
    </source>
</evidence>
<keyword evidence="13" id="KW-0007">Acetylation</keyword>
<dbReference type="EMBL" id="JAWPEI010000002">
    <property type="protein sequence ID" value="KAK4733664.1"/>
    <property type="molecule type" value="Genomic_DNA"/>
</dbReference>
<evidence type="ECO:0000256" key="7">
    <source>
        <dbReference type="ARBA" id="ARBA00022640"/>
    </source>
</evidence>
<name>A0AAV9M924_9SOLN</name>
<keyword evidence="10" id="KW-0460">Magnesium</keyword>
<evidence type="ECO:0000256" key="14">
    <source>
        <dbReference type="ARBA" id="ARBA00022991"/>
    </source>
</evidence>
<keyword evidence="3" id="KW-0813">Transport</keyword>
<keyword evidence="23" id="KW-1185">Reference proteome</keyword>
<evidence type="ECO:0000256" key="8">
    <source>
        <dbReference type="ARBA" id="ARBA00022692"/>
    </source>
</evidence>
<feature type="transmembrane region" description="Helical" evidence="21">
    <location>
        <begin position="111"/>
        <end position="129"/>
    </location>
</feature>
<dbReference type="PANTHER" id="PTHR33149:SF12">
    <property type="entry name" value="PHOTOSYSTEM II D2 PROTEIN"/>
    <property type="match status" value="1"/>
</dbReference>
<comment type="subcellular location">
    <subcellularLocation>
        <location evidence="1">Plastid membrane</location>
        <topology evidence="1">Multi-pass membrane protein</topology>
    </subcellularLocation>
</comment>
<evidence type="ECO:0000256" key="2">
    <source>
        <dbReference type="ARBA" id="ARBA00008204"/>
    </source>
</evidence>
<evidence type="ECO:0000256" key="13">
    <source>
        <dbReference type="ARBA" id="ARBA00022990"/>
    </source>
</evidence>
<evidence type="ECO:0000256" key="18">
    <source>
        <dbReference type="ARBA" id="ARBA00023211"/>
    </source>
</evidence>
<keyword evidence="19" id="KW-0604">Photosystem II</keyword>
<evidence type="ECO:0000256" key="15">
    <source>
        <dbReference type="ARBA" id="ARBA00023002"/>
    </source>
</evidence>
<dbReference type="FunFam" id="1.10.10.670:FF:000001">
    <property type="entry name" value="Photosystem II CP43 reaction center protein"/>
    <property type="match status" value="1"/>
</dbReference>